<sequence>MKGSVTHFEIPADDVTRAERFYHDAFGWNIQDMPEMSYAMLGTTPSGQDGRPKDPGAINGGMMKRSGLFTAPVVTIDVDDIDEALATVEKNGGKTRMGRQAVGDMGFTGYFADTEGNLIGLWQSAR</sequence>
<gene>
    <name evidence="3" type="ORF">Air01nite_48670</name>
</gene>
<keyword evidence="4" id="KW-1185">Reference proteome</keyword>
<dbReference type="InterPro" id="IPR053863">
    <property type="entry name" value="Glyoxy/Ble-like_N"/>
</dbReference>
<dbReference type="Proteomes" id="UP000624325">
    <property type="component" value="Unassembled WGS sequence"/>
</dbReference>
<name>A0ABQ4C7M1_9ACTN</name>
<dbReference type="Gene3D" id="3.10.180.10">
    <property type="entry name" value="2,3-Dihydroxybiphenyl 1,2-Dioxygenase, domain 1"/>
    <property type="match status" value="1"/>
</dbReference>
<dbReference type="InterPro" id="IPR052164">
    <property type="entry name" value="Anthracycline_SecMetBiosynth"/>
</dbReference>
<evidence type="ECO:0000313" key="4">
    <source>
        <dbReference type="Proteomes" id="UP000624325"/>
    </source>
</evidence>
<accession>A0ABQ4C7M1</accession>
<evidence type="ECO:0000313" key="3">
    <source>
        <dbReference type="EMBL" id="GIF58772.1"/>
    </source>
</evidence>
<dbReference type="InterPro" id="IPR029068">
    <property type="entry name" value="Glyas_Bleomycin-R_OHBP_Dase"/>
</dbReference>
<organism evidence="3 4">
    <name type="scientific">Asanoa iriomotensis</name>
    <dbReference type="NCBI Taxonomy" id="234613"/>
    <lineage>
        <taxon>Bacteria</taxon>
        <taxon>Bacillati</taxon>
        <taxon>Actinomycetota</taxon>
        <taxon>Actinomycetes</taxon>
        <taxon>Micromonosporales</taxon>
        <taxon>Micromonosporaceae</taxon>
        <taxon>Asanoa</taxon>
    </lineage>
</organism>
<dbReference type="SUPFAM" id="SSF54593">
    <property type="entry name" value="Glyoxalase/Bleomycin resistance protein/Dihydroxybiphenyl dioxygenase"/>
    <property type="match status" value="1"/>
</dbReference>
<dbReference type="PANTHER" id="PTHR33993:SF2">
    <property type="entry name" value="VOC DOMAIN-CONTAINING PROTEIN"/>
    <property type="match status" value="1"/>
</dbReference>
<proteinExistence type="predicted"/>
<evidence type="ECO:0000256" key="1">
    <source>
        <dbReference type="SAM" id="MobiDB-lite"/>
    </source>
</evidence>
<dbReference type="EMBL" id="BONC01000037">
    <property type="protein sequence ID" value="GIF58772.1"/>
    <property type="molecule type" value="Genomic_DNA"/>
</dbReference>
<feature type="domain" description="VOC" evidence="2">
    <location>
        <begin position="4"/>
        <end position="124"/>
    </location>
</feature>
<reference evidence="3 4" key="1">
    <citation type="submission" date="2021-01" db="EMBL/GenBank/DDBJ databases">
        <title>Whole genome shotgun sequence of Asanoa iriomotensis NBRC 100142.</title>
        <authorList>
            <person name="Komaki H."/>
            <person name="Tamura T."/>
        </authorList>
    </citation>
    <scope>NUCLEOTIDE SEQUENCE [LARGE SCALE GENOMIC DNA]</scope>
    <source>
        <strain evidence="3 4">NBRC 100142</strain>
    </source>
</reference>
<comment type="caution">
    <text evidence="3">The sequence shown here is derived from an EMBL/GenBank/DDBJ whole genome shotgun (WGS) entry which is preliminary data.</text>
</comment>
<dbReference type="Pfam" id="PF22677">
    <property type="entry name" value="Ble-like_N"/>
    <property type="match status" value="1"/>
</dbReference>
<dbReference type="CDD" id="cd07247">
    <property type="entry name" value="SgaA_N_like"/>
    <property type="match status" value="1"/>
</dbReference>
<dbReference type="RefSeq" id="WP_203705511.1">
    <property type="nucleotide sequence ID" value="NZ_BAAALU010000020.1"/>
</dbReference>
<dbReference type="PANTHER" id="PTHR33993">
    <property type="entry name" value="GLYOXALASE-RELATED"/>
    <property type="match status" value="1"/>
</dbReference>
<dbReference type="InterPro" id="IPR037523">
    <property type="entry name" value="VOC_core"/>
</dbReference>
<evidence type="ECO:0000259" key="2">
    <source>
        <dbReference type="PROSITE" id="PS51819"/>
    </source>
</evidence>
<feature type="region of interest" description="Disordered" evidence="1">
    <location>
        <begin position="39"/>
        <end position="61"/>
    </location>
</feature>
<dbReference type="PROSITE" id="PS51819">
    <property type="entry name" value="VOC"/>
    <property type="match status" value="1"/>
</dbReference>
<protein>
    <recommendedName>
        <fullName evidence="2">VOC domain-containing protein</fullName>
    </recommendedName>
</protein>